<keyword evidence="10" id="KW-1185">Reference proteome</keyword>
<evidence type="ECO:0000259" key="8">
    <source>
        <dbReference type="Pfam" id="PF01435"/>
    </source>
</evidence>
<dbReference type="InterPro" id="IPR052173">
    <property type="entry name" value="Beta-lactam_resp_regulator"/>
</dbReference>
<evidence type="ECO:0000313" key="10">
    <source>
        <dbReference type="Proteomes" id="UP000315759"/>
    </source>
</evidence>
<comment type="similarity">
    <text evidence="6">Belongs to the peptidase M48 family.</text>
</comment>
<dbReference type="AlphaFoldDB" id="A0A544W644"/>
<feature type="transmembrane region" description="Helical" evidence="7">
    <location>
        <begin position="287"/>
        <end position="306"/>
    </location>
</feature>
<dbReference type="CDD" id="cd07326">
    <property type="entry name" value="M56_BlaR1_MecR1_like"/>
    <property type="match status" value="1"/>
</dbReference>
<dbReference type="InterPro" id="IPR001915">
    <property type="entry name" value="Peptidase_M48"/>
</dbReference>
<feature type="transmembrane region" description="Helical" evidence="7">
    <location>
        <begin position="33"/>
        <end position="57"/>
    </location>
</feature>
<keyword evidence="4 6" id="KW-0862">Zinc</keyword>
<dbReference type="GO" id="GO:0046872">
    <property type="term" value="F:metal ion binding"/>
    <property type="evidence" value="ECO:0007669"/>
    <property type="project" value="UniProtKB-KW"/>
</dbReference>
<dbReference type="GO" id="GO:0004222">
    <property type="term" value="F:metalloendopeptidase activity"/>
    <property type="evidence" value="ECO:0007669"/>
    <property type="project" value="InterPro"/>
</dbReference>
<dbReference type="RefSeq" id="WP_142551165.1">
    <property type="nucleotide sequence ID" value="NZ_VIFX01000005.1"/>
</dbReference>
<dbReference type="PANTHER" id="PTHR34978">
    <property type="entry name" value="POSSIBLE SENSOR-TRANSDUCER PROTEIN BLAR"/>
    <property type="match status" value="1"/>
</dbReference>
<dbReference type="EMBL" id="VIFX01000005">
    <property type="protein sequence ID" value="TQR87714.1"/>
    <property type="molecule type" value="Genomic_DNA"/>
</dbReference>
<keyword evidence="2" id="KW-0479">Metal-binding</keyword>
<dbReference type="GO" id="GO:0006508">
    <property type="term" value="P:proteolysis"/>
    <property type="evidence" value="ECO:0007669"/>
    <property type="project" value="UniProtKB-KW"/>
</dbReference>
<keyword evidence="7" id="KW-0812">Transmembrane</keyword>
<accession>A0A544W644</accession>
<gene>
    <name evidence="9" type="ORF">D8S82_05890</name>
</gene>
<keyword evidence="7" id="KW-0472">Membrane</keyword>
<dbReference type="PANTHER" id="PTHR34978:SF3">
    <property type="entry name" value="SLR0241 PROTEIN"/>
    <property type="match status" value="1"/>
</dbReference>
<comment type="cofactor">
    <cofactor evidence="6">
        <name>Zn(2+)</name>
        <dbReference type="ChEBI" id="CHEBI:29105"/>
    </cofactor>
    <text evidence="6">Binds 1 zinc ion per subunit.</text>
</comment>
<keyword evidence="7" id="KW-1133">Transmembrane helix</keyword>
<feature type="domain" description="Peptidase M48" evidence="8">
    <location>
        <begin position="128"/>
        <end position="200"/>
    </location>
</feature>
<organism evidence="9 10">
    <name type="scientific">Mycolicibacterium hodleri</name>
    <dbReference type="NCBI Taxonomy" id="49897"/>
    <lineage>
        <taxon>Bacteria</taxon>
        <taxon>Bacillati</taxon>
        <taxon>Actinomycetota</taxon>
        <taxon>Actinomycetes</taxon>
        <taxon>Mycobacteriales</taxon>
        <taxon>Mycobacteriaceae</taxon>
        <taxon>Mycolicibacterium</taxon>
    </lineage>
</organism>
<evidence type="ECO:0000256" key="7">
    <source>
        <dbReference type="SAM" id="Phobius"/>
    </source>
</evidence>
<evidence type="ECO:0000256" key="3">
    <source>
        <dbReference type="ARBA" id="ARBA00022801"/>
    </source>
</evidence>
<evidence type="ECO:0000256" key="5">
    <source>
        <dbReference type="ARBA" id="ARBA00023049"/>
    </source>
</evidence>
<keyword evidence="1 6" id="KW-0645">Protease</keyword>
<dbReference type="Proteomes" id="UP000315759">
    <property type="component" value="Unassembled WGS sequence"/>
</dbReference>
<dbReference type="Gene3D" id="3.30.2010.10">
    <property type="entry name" value="Metalloproteases ('zincins'), catalytic domain"/>
    <property type="match status" value="1"/>
</dbReference>
<evidence type="ECO:0000313" key="9">
    <source>
        <dbReference type="EMBL" id="TQR87714.1"/>
    </source>
</evidence>
<reference evidence="9 10" key="1">
    <citation type="submission" date="2018-10" db="EMBL/GenBank/DDBJ databases">
        <title>Draft genome of Mycobacterium hodleri strain B.</title>
        <authorList>
            <person name="Amande T.J."/>
            <person name="Mcgenity T.J."/>
        </authorList>
    </citation>
    <scope>NUCLEOTIDE SEQUENCE [LARGE SCALE GENOMIC DNA]</scope>
    <source>
        <strain evidence="9 10">B</strain>
    </source>
</reference>
<protein>
    <submittedName>
        <fullName evidence="9">M56 family metallopeptidase</fullName>
    </submittedName>
</protein>
<sequence length="309" mass="32111">MSVAAGLLLYAAVMSWWGPHVLAKITARGINPLLGVTAWLTAVVGVLGAWAAAMIVLALDAVDALSNSVVGTMCLEFLGHVGQIDMARPVAATIAVTLIGTSLALSLMFGLRIVATLRALRTASHEHAMAARVVGRPTLWRDVFVVDADQAAAYCVSGRPRAIVVTSAALASLEDDELAAVLAHEYAHLTGRHHQLLMVLRAAAAGLPSLPLLAAGPDAVSRLLEMNADDSAARRHGRHPLLCGMAALVGRPTVPAAALGAAHTAVLDRAARLAAPAPAGVRWRDRVTLWAAISVTIAVPVFTSALCHH</sequence>
<dbReference type="Pfam" id="PF01435">
    <property type="entry name" value="Peptidase_M48"/>
    <property type="match status" value="1"/>
</dbReference>
<keyword evidence="5 6" id="KW-0482">Metalloprotease</keyword>
<evidence type="ECO:0000256" key="6">
    <source>
        <dbReference type="RuleBase" id="RU003983"/>
    </source>
</evidence>
<evidence type="ECO:0000256" key="4">
    <source>
        <dbReference type="ARBA" id="ARBA00022833"/>
    </source>
</evidence>
<proteinExistence type="inferred from homology"/>
<evidence type="ECO:0000256" key="1">
    <source>
        <dbReference type="ARBA" id="ARBA00022670"/>
    </source>
</evidence>
<evidence type="ECO:0000256" key="2">
    <source>
        <dbReference type="ARBA" id="ARBA00022723"/>
    </source>
</evidence>
<comment type="caution">
    <text evidence="9">The sequence shown here is derived from an EMBL/GenBank/DDBJ whole genome shotgun (WGS) entry which is preliminary data.</text>
</comment>
<name>A0A544W644_9MYCO</name>
<feature type="transmembrane region" description="Helical" evidence="7">
    <location>
        <begin position="90"/>
        <end position="111"/>
    </location>
</feature>
<keyword evidence="3 6" id="KW-0378">Hydrolase</keyword>